<name>A0ABW0I5H5_9BACT</name>
<feature type="chain" id="PRO_5046910819" description="DUF3575 domain-containing protein" evidence="1">
    <location>
        <begin position="20"/>
        <end position="240"/>
    </location>
</feature>
<comment type="caution">
    <text evidence="2">The sequence shown here is derived from an EMBL/GenBank/DDBJ whole genome shotgun (WGS) entry which is preliminary data.</text>
</comment>
<evidence type="ECO:0000313" key="3">
    <source>
        <dbReference type="Proteomes" id="UP001596106"/>
    </source>
</evidence>
<reference evidence="3" key="1">
    <citation type="journal article" date="2019" name="Int. J. Syst. Evol. Microbiol.">
        <title>The Global Catalogue of Microorganisms (GCM) 10K type strain sequencing project: providing services to taxonomists for standard genome sequencing and annotation.</title>
        <authorList>
            <consortium name="The Broad Institute Genomics Platform"/>
            <consortium name="The Broad Institute Genome Sequencing Center for Infectious Disease"/>
            <person name="Wu L."/>
            <person name="Ma J."/>
        </authorList>
    </citation>
    <scope>NUCLEOTIDE SEQUENCE [LARGE SCALE GENOMIC DNA]</scope>
    <source>
        <strain evidence="3">CCUG 55250</strain>
    </source>
</reference>
<protein>
    <recommendedName>
        <fullName evidence="4">DUF3575 domain-containing protein</fullName>
    </recommendedName>
</protein>
<evidence type="ECO:0000256" key="1">
    <source>
        <dbReference type="SAM" id="SignalP"/>
    </source>
</evidence>
<gene>
    <name evidence="2" type="ORF">ACFPMF_05625</name>
</gene>
<keyword evidence="1" id="KW-0732">Signal</keyword>
<sequence length="240" mass="28119">MAKRFKWLLLLVFPLSTLAQSLQTDTLRPVLNHRPRWVIKAAPLALFDIDNTIQAGAEWLLGRRYSVQAELGYGWRGINLYPDRRDDYEKFEVWRGRAEWRRYSGRYRGFRKPHFAVPPIGRYFALETFFKQVTTLQTTTIGQECVDGTCAYFQRGTFPMYRTVWGIHAKFGRQYVLTMPSDNRFLLDFFVGLGFRHLTPYRFSTTSEDVFEFTNTGLWSRHYQGILPSATIGIKLGYVL</sequence>
<dbReference type="EMBL" id="JBHSMA010000001">
    <property type="protein sequence ID" value="MFC5408776.1"/>
    <property type="molecule type" value="Genomic_DNA"/>
</dbReference>
<dbReference type="RefSeq" id="WP_379841982.1">
    <property type="nucleotide sequence ID" value="NZ_JBHSMA010000001.1"/>
</dbReference>
<evidence type="ECO:0000313" key="2">
    <source>
        <dbReference type="EMBL" id="MFC5408776.1"/>
    </source>
</evidence>
<feature type="signal peptide" evidence="1">
    <location>
        <begin position="1"/>
        <end position="19"/>
    </location>
</feature>
<evidence type="ECO:0008006" key="4">
    <source>
        <dbReference type="Google" id="ProtNLM"/>
    </source>
</evidence>
<keyword evidence="3" id="KW-1185">Reference proteome</keyword>
<dbReference type="Proteomes" id="UP001596106">
    <property type="component" value="Unassembled WGS sequence"/>
</dbReference>
<proteinExistence type="predicted"/>
<accession>A0ABW0I5H5</accession>
<organism evidence="2 3">
    <name type="scientific">Larkinella bovis</name>
    <dbReference type="NCBI Taxonomy" id="683041"/>
    <lineage>
        <taxon>Bacteria</taxon>
        <taxon>Pseudomonadati</taxon>
        <taxon>Bacteroidota</taxon>
        <taxon>Cytophagia</taxon>
        <taxon>Cytophagales</taxon>
        <taxon>Spirosomataceae</taxon>
        <taxon>Larkinella</taxon>
    </lineage>
</organism>